<keyword evidence="2 5" id="KW-0547">Nucleotide-binding</keyword>
<evidence type="ECO:0000256" key="4">
    <source>
        <dbReference type="ARBA" id="ARBA00022840"/>
    </source>
</evidence>
<dbReference type="InterPro" id="IPR011990">
    <property type="entry name" value="TPR-like_helical_dom_sf"/>
</dbReference>
<feature type="domain" description="Protein kinase" evidence="7">
    <location>
        <begin position="28"/>
        <end position="297"/>
    </location>
</feature>
<dbReference type="PANTHER" id="PTHR44329">
    <property type="entry name" value="SERINE/THREONINE-PROTEIN KINASE TNNI3K-RELATED"/>
    <property type="match status" value="1"/>
</dbReference>
<evidence type="ECO:0000259" key="7">
    <source>
        <dbReference type="PROSITE" id="PS50011"/>
    </source>
</evidence>
<dbReference type="InterPro" id="IPR011009">
    <property type="entry name" value="Kinase-like_dom_sf"/>
</dbReference>
<dbReference type="PROSITE" id="PS00107">
    <property type="entry name" value="PROTEIN_KINASE_ATP"/>
    <property type="match status" value="1"/>
</dbReference>
<dbReference type="EMBL" id="BEXD01000546">
    <property type="protein sequence ID" value="GBB88340.1"/>
    <property type="molecule type" value="Genomic_DNA"/>
</dbReference>
<name>A0A2Z6QDU8_9GLOM</name>
<dbReference type="InterPro" id="IPR051681">
    <property type="entry name" value="Ser/Thr_Kinases-Pseudokinases"/>
</dbReference>
<evidence type="ECO:0000256" key="2">
    <source>
        <dbReference type="ARBA" id="ARBA00022741"/>
    </source>
</evidence>
<comment type="caution">
    <text evidence="8">The sequence shown here is derived from an EMBL/GenBank/DDBJ whole genome shotgun (WGS) entry which is preliminary data.</text>
</comment>
<sequence>MTSVETLSGWINTKRCNDDINYFEYDEFIDVKKVGEGAFGTVNKAYWKSGKITLALKILSNKSINENNVDDMNKFLKELRNLRKVAFHPNINQFCGITKEPSLNKYAMVLQYATQGNLREYLNNNFSSLNWNDKVRMALDIARGLTCLHNREIIHRDLHSKNILVHDNRLMIADFGLAKQLTVDPVSNSNVYGAVPYIEPQCFLQIGYVRDKSSDIYSLGVLLWEITSGRPPFSNYRNLELSCQIGTNGLREDPIENTPSNYIKLYQKCWDENPVSRPAIDSVYDILEKMSLGEPEIKCLEALEPLEPKHETNPSLSNQDDPQSHLQLQQTNVDLSLTQLENQITKSLSYSLLNDDKSENIERDENQIDTLNKTETQIGASSSNSSSDNQTENQFDTPTSPVSSTIIETNTQPENQFDTPSSPTIIENRTASLLSIPSLPTIGKPKTEIDETGSINNDESELSNILNEIIKAYLRKNDIGKTNNFMFDTYLKKHMSKSQEIFNYLNSNTTMEHYEVIVGIFYHEGFGIDKNENTAFEWYMKASRKNDINGHYEVGYCYSYECGVKKNYDKAFEYFQRAADGELNIALHYLAKCYEYGHGTQKDNLKVFELYKKSAEKGFVPSQYPLARFYEEGVEGTQQNLKEALKWYKKYRGNNGEYNVSNNIKTLSRKPSKK</sequence>
<evidence type="ECO:0000313" key="9">
    <source>
        <dbReference type="EMBL" id="GES73359.1"/>
    </source>
</evidence>
<protein>
    <submittedName>
        <fullName evidence="9">Kinase-like domain-containing protein</fullName>
    </submittedName>
</protein>
<dbReference type="EMBL" id="BLAL01000006">
    <property type="protein sequence ID" value="GES73359.1"/>
    <property type="molecule type" value="Genomic_DNA"/>
</dbReference>
<keyword evidence="1" id="KW-0808">Transferase</keyword>
<dbReference type="SUPFAM" id="SSF81901">
    <property type="entry name" value="HCP-like"/>
    <property type="match status" value="1"/>
</dbReference>
<dbReference type="GO" id="GO:0004674">
    <property type="term" value="F:protein serine/threonine kinase activity"/>
    <property type="evidence" value="ECO:0007669"/>
    <property type="project" value="TreeGrafter"/>
</dbReference>
<dbReference type="InterPro" id="IPR017441">
    <property type="entry name" value="Protein_kinase_ATP_BS"/>
</dbReference>
<evidence type="ECO:0000313" key="10">
    <source>
        <dbReference type="Proteomes" id="UP000247702"/>
    </source>
</evidence>
<feature type="region of interest" description="Disordered" evidence="6">
    <location>
        <begin position="377"/>
        <end position="420"/>
    </location>
</feature>
<reference evidence="8 10" key="1">
    <citation type="submission" date="2017-11" db="EMBL/GenBank/DDBJ databases">
        <title>The genome of Rhizophagus clarus HR1 reveals common genetic basis of auxotrophy among arbuscular mycorrhizal fungi.</title>
        <authorList>
            <person name="Kobayashi Y."/>
        </authorList>
    </citation>
    <scope>NUCLEOTIDE SEQUENCE [LARGE SCALE GENOMIC DNA]</scope>
    <source>
        <strain evidence="8 10">HR1</strain>
    </source>
</reference>
<dbReference type="Gene3D" id="1.10.510.10">
    <property type="entry name" value="Transferase(Phosphotransferase) domain 1"/>
    <property type="match status" value="1"/>
</dbReference>
<feature type="compositionally biased region" description="Polar residues" evidence="6">
    <location>
        <begin position="388"/>
        <end position="420"/>
    </location>
</feature>
<dbReference type="PROSITE" id="PS50011">
    <property type="entry name" value="PROTEIN_KINASE_DOM"/>
    <property type="match status" value="1"/>
</dbReference>
<evidence type="ECO:0000256" key="5">
    <source>
        <dbReference type="PROSITE-ProRule" id="PRU10141"/>
    </source>
</evidence>
<dbReference type="InterPro" id="IPR001245">
    <property type="entry name" value="Ser-Thr/Tyr_kinase_cat_dom"/>
</dbReference>
<reference evidence="9" key="2">
    <citation type="submission" date="2019-10" db="EMBL/GenBank/DDBJ databases">
        <title>Conservation and host-specific expression of non-tandemly repeated heterogenous ribosome RNA gene in arbuscular mycorrhizal fungi.</title>
        <authorList>
            <person name="Maeda T."/>
            <person name="Kobayashi Y."/>
            <person name="Nakagawa T."/>
            <person name="Ezawa T."/>
            <person name="Yamaguchi K."/>
            <person name="Bino T."/>
            <person name="Nishimoto Y."/>
            <person name="Shigenobu S."/>
            <person name="Kawaguchi M."/>
        </authorList>
    </citation>
    <scope>NUCLEOTIDE SEQUENCE</scope>
    <source>
        <strain evidence="9">HR1</strain>
    </source>
</reference>
<keyword evidence="3 9" id="KW-0418">Kinase</keyword>
<dbReference type="AlphaFoldDB" id="A0A2Z6QDU8"/>
<dbReference type="PANTHER" id="PTHR44329:SF288">
    <property type="entry name" value="MITOGEN-ACTIVATED PROTEIN KINASE KINASE KINASE 20"/>
    <property type="match status" value="1"/>
</dbReference>
<dbReference type="PRINTS" id="PR00109">
    <property type="entry name" value="TYRKINASE"/>
</dbReference>
<evidence type="ECO:0000256" key="3">
    <source>
        <dbReference type="ARBA" id="ARBA00022777"/>
    </source>
</evidence>
<accession>A0A2Z6QDU8</accession>
<gene>
    <name evidence="9" type="ORF">RCL2_000090000</name>
    <name evidence="8" type="ORF">RclHR1_01490021</name>
</gene>
<dbReference type="OrthoDB" id="2331343at2759"/>
<dbReference type="Pfam" id="PF08238">
    <property type="entry name" value="Sel1"/>
    <property type="match status" value="4"/>
</dbReference>
<feature type="binding site" evidence="5">
    <location>
        <position position="57"/>
    </location>
    <ligand>
        <name>ATP</name>
        <dbReference type="ChEBI" id="CHEBI:30616"/>
    </ligand>
</feature>
<dbReference type="Proteomes" id="UP000247702">
    <property type="component" value="Unassembled WGS sequence"/>
</dbReference>
<evidence type="ECO:0000256" key="6">
    <source>
        <dbReference type="SAM" id="MobiDB-lite"/>
    </source>
</evidence>
<keyword evidence="4 5" id="KW-0067">ATP-binding</keyword>
<evidence type="ECO:0000256" key="1">
    <source>
        <dbReference type="ARBA" id="ARBA00022679"/>
    </source>
</evidence>
<dbReference type="SUPFAM" id="SSF56112">
    <property type="entry name" value="Protein kinase-like (PK-like)"/>
    <property type="match status" value="1"/>
</dbReference>
<dbReference type="Proteomes" id="UP000615446">
    <property type="component" value="Unassembled WGS sequence"/>
</dbReference>
<dbReference type="InterPro" id="IPR000719">
    <property type="entry name" value="Prot_kinase_dom"/>
</dbReference>
<organism evidence="8 10">
    <name type="scientific">Rhizophagus clarus</name>
    <dbReference type="NCBI Taxonomy" id="94130"/>
    <lineage>
        <taxon>Eukaryota</taxon>
        <taxon>Fungi</taxon>
        <taxon>Fungi incertae sedis</taxon>
        <taxon>Mucoromycota</taxon>
        <taxon>Glomeromycotina</taxon>
        <taxon>Glomeromycetes</taxon>
        <taxon>Glomerales</taxon>
        <taxon>Glomeraceae</taxon>
        <taxon>Rhizophagus</taxon>
    </lineage>
</organism>
<proteinExistence type="predicted"/>
<dbReference type="Pfam" id="PF07714">
    <property type="entry name" value="PK_Tyr_Ser-Thr"/>
    <property type="match status" value="1"/>
</dbReference>
<evidence type="ECO:0000313" key="8">
    <source>
        <dbReference type="EMBL" id="GBB88340.1"/>
    </source>
</evidence>
<dbReference type="SMART" id="SM00671">
    <property type="entry name" value="SEL1"/>
    <property type="match status" value="4"/>
</dbReference>
<keyword evidence="10" id="KW-1185">Reference proteome</keyword>
<dbReference type="GO" id="GO:0005524">
    <property type="term" value="F:ATP binding"/>
    <property type="evidence" value="ECO:0007669"/>
    <property type="project" value="UniProtKB-UniRule"/>
</dbReference>
<dbReference type="Gene3D" id="1.25.40.10">
    <property type="entry name" value="Tetratricopeptide repeat domain"/>
    <property type="match status" value="1"/>
</dbReference>
<dbReference type="InterPro" id="IPR006597">
    <property type="entry name" value="Sel1-like"/>
</dbReference>